<dbReference type="InterPro" id="IPR016039">
    <property type="entry name" value="Thiolase-like"/>
</dbReference>
<dbReference type="InterPro" id="IPR002155">
    <property type="entry name" value="Thiolase"/>
</dbReference>
<keyword evidence="4" id="KW-1185">Reference proteome</keyword>
<accession>A0A4R5LU30</accession>
<dbReference type="OrthoDB" id="7053663at2"/>
<dbReference type="PIRSF" id="PIRSF000429">
    <property type="entry name" value="Ac-CoA_Ac_transf"/>
    <property type="match status" value="1"/>
</dbReference>
<sequence>MDVAIVGIGIHPFGRTPARSGLQQGAYAAREALKDAGVQWQDMQFAFGGSASSGNADALGNELGLTGIPFINVANGCATGGSSLIAAWHAIKSGEHDIGLVAGFDKHDRGAFNADPKALGLGDWYGEVGMMMTTQFFAMKIQKYMHDHGISANTLAKVAAKAFLNGSLNPNAWRRQPISETEIAGSMMINDPLTKFMFCSPAEGGVALVLCRADRARQYTDTPVYLKSAVLKSRRFGSFEVFAPSQALEQVDGPTVDAANAAFEMAGVGPGDMDVLQLQDTESGAEVMHMAENGFCEHGEQEHLLQSGATHIGGRMPVNTDGGCLANGEPIGASGLRQVYENVLQLRGQAGQHQMPGNPRLGYTHVYGAPGISAVTILQR</sequence>
<dbReference type="Pfam" id="PF00108">
    <property type="entry name" value="Thiolase_N"/>
    <property type="match status" value="1"/>
</dbReference>
<name>A0A4R5LU30_9GAMM</name>
<dbReference type="PANTHER" id="PTHR42870:SF1">
    <property type="entry name" value="NON-SPECIFIC LIPID-TRANSFER PROTEIN-LIKE 2"/>
    <property type="match status" value="1"/>
</dbReference>
<evidence type="ECO:0000259" key="2">
    <source>
        <dbReference type="Pfam" id="PF22691"/>
    </source>
</evidence>
<dbReference type="InterPro" id="IPR020616">
    <property type="entry name" value="Thiolase_N"/>
</dbReference>
<feature type="domain" description="Thiolase C-terminal" evidence="2">
    <location>
        <begin position="254"/>
        <end position="377"/>
    </location>
</feature>
<evidence type="ECO:0000259" key="1">
    <source>
        <dbReference type="Pfam" id="PF00108"/>
    </source>
</evidence>
<dbReference type="SUPFAM" id="SSF53901">
    <property type="entry name" value="Thiolase-like"/>
    <property type="match status" value="2"/>
</dbReference>
<dbReference type="RefSeq" id="WP_133209017.1">
    <property type="nucleotide sequence ID" value="NZ_SMSE01000001.1"/>
</dbReference>
<dbReference type="GO" id="GO:0003988">
    <property type="term" value="F:acetyl-CoA C-acyltransferase activity"/>
    <property type="evidence" value="ECO:0007669"/>
    <property type="project" value="UniProtKB-ARBA"/>
</dbReference>
<dbReference type="CDD" id="cd00829">
    <property type="entry name" value="SCP-x_thiolase"/>
    <property type="match status" value="1"/>
</dbReference>
<dbReference type="Pfam" id="PF22691">
    <property type="entry name" value="Thiolase_C_1"/>
    <property type="match status" value="1"/>
</dbReference>
<dbReference type="InterPro" id="IPR055140">
    <property type="entry name" value="Thiolase_C_2"/>
</dbReference>
<evidence type="ECO:0000313" key="4">
    <source>
        <dbReference type="Proteomes" id="UP000295554"/>
    </source>
</evidence>
<organism evidence="3 4">
    <name type="scientific">Seongchinamella unica</name>
    <dbReference type="NCBI Taxonomy" id="2547392"/>
    <lineage>
        <taxon>Bacteria</taxon>
        <taxon>Pseudomonadati</taxon>
        <taxon>Pseudomonadota</taxon>
        <taxon>Gammaproteobacteria</taxon>
        <taxon>Cellvibrionales</taxon>
        <taxon>Halieaceae</taxon>
        <taxon>Seongchinamella</taxon>
    </lineage>
</organism>
<comment type="caution">
    <text evidence="3">The sequence shown here is derived from an EMBL/GenBank/DDBJ whole genome shotgun (WGS) entry which is preliminary data.</text>
</comment>
<dbReference type="PANTHER" id="PTHR42870">
    <property type="entry name" value="ACETYL-COA C-ACETYLTRANSFERASE"/>
    <property type="match status" value="1"/>
</dbReference>
<gene>
    <name evidence="3" type="ORF">E2F43_01000</name>
</gene>
<dbReference type="Gene3D" id="3.40.47.10">
    <property type="match status" value="1"/>
</dbReference>
<dbReference type="Proteomes" id="UP000295554">
    <property type="component" value="Unassembled WGS sequence"/>
</dbReference>
<protein>
    <submittedName>
        <fullName evidence="3">Thiolase family protein</fullName>
    </submittedName>
</protein>
<dbReference type="EMBL" id="SMSE01000001">
    <property type="protein sequence ID" value="TDG14852.1"/>
    <property type="molecule type" value="Genomic_DNA"/>
</dbReference>
<feature type="domain" description="Thiolase N-terminal" evidence="1">
    <location>
        <begin position="24"/>
        <end position="172"/>
    </location>
</feature>
<dbReference type="AlphaFoldDB" id="A0A4R5LU30"/>
<evidence type="ECO:0000313" key="3">
    <source>
        <dbReference type="EMBL" id="TDG14852.1"/>
    </source>
</evidence>
<proteinExistence type="predicted"/>
<reference evidence="3 4" key="1">
    <citation type="submission" date="2019-03" db="EMBL/GenBank/DDBJ databases">
        <title>Seongchinamella monodicae gen. nov., sp. nov., a novel member of the Gammaproteobacteria isolated from a tidal mudflat of beach.</title>
        <authorList>
            <person name="Yang H.G."/>
            <person name="Kang J.W."/>
            <person name="Lee S.D."/>
        </authorList>
    </citation>
    <scope>NUCLEOTIDE SEQUENCE [LARGE SCALE GENOMIC DNA]</scope>
    <source>
        <strain evidence="3 4">GH4-78</strain>
    </source>
</reference>